<dbReference type="EMBL" id="JAIHOM010000025">
    <property type="protein sequence ID" value="MCW6035994.1"/>
    <property type="molecule type" value="Genomic_DNA"/>
</dbReference>
<evidence type="ECO:0000256" key="1">
    <source>
        <dbReference type="ARBA" id="ARBA00022801"/>
    </source>
</evidence>
<name>A0ABT3L4G4_9CYAN</name>
<dbReference type="GO" id="GO:0016787">
    <property type="term" value="F:hydrolase activity"/>
    <property type="evidence" value="ECO:0007669"/>
    <property type="project" value="UniProtKB-KW"/>
</dbReference>
<dbReference type="PANTHER" id="PTHR43798">
    <property type="entry name" value="MONOACYLGLYCEROL LIPASE"/>
    <property type="match status" value="1"/>
</dbReference>
<feature type="domain" description="AB hydrolase-1" evidence="2">
    <location>
        <begin position="47"/>
        <end position="287"/>
    </location>
</feature>
<dbReference type="InterPro" id="IPR029058">
    <property type="entry name" value="AB_hydrolase_fold"/>
</dbReference>
<organism evidence="3 4">
    <name type="scientific">Spirulina subsalsa FACHB-351</name>
    <dbReference type="NCBI Taxonomy" id="234711"/>
    <lineage>
        <taxon>Bacteria</taxon>
        <taxon>Bacillati</taxon>
        <taxon>Cyanobacteriota</taxon>
        <taxon>Cyanophyceae</taxon>
        <taxon>Spirulinales</taxon>
        <taxon>Spirulinaceae</taxon>
        <taxon>Spirulina</taxon>
    </lineage>
</organism>
<dbReference type="RefSeq" id="WP_265263722.1">
    <property type="nucleotide sequence ID" value="NZ_JAIHOM010000025.1"/>
</dbReference>
<comment type="caution">
    <text evidence="3">The sequence shown here is derived from an EMBL/GenBank/DDBJ whole genome shotgun (WGS) entry which is preliminary data.</text>
</comment>
<evidence type="ECO:0000313" key="4">
    <source>
        <dbReference type="Proteomes" id="UP001526426"/>
    </source>
</evidence>
<dbReference type="InterPro" id="IPR000073">
    <property type="entry name" value="AB_hydrolase_1"/>
</dbReference>
<proteinExistence type="predicted"/>
<dbReference type="Proteomes" id="UP001526426">
    <property type="component" value="Unassembled WGS sequence"/>
</dbReference>
<accession>A0ABT3L4G4</accession>
<evidence type="ECO:0000313" key="3">
    <source>
        <dbReference type="EMBL" id="MCW6035994.1"/>
    </source>
</evidence>
<dbReference type="SUPFAM" id="SSF53474">
    <property type="entry name" value="alpha/beta-Hydrolases"/>
    <property type="match status" value="1"/>
</dbReference>
<keyword evidence="1 3" id="KW-0378">Hydrolase</keyword>
<dbReference type="PRINTS" id="PR00111">
    <property type="entry name" value="ABHYDROLASE"/>
</dbReference>
<sequence length="303" mass="33454">MQFKTSLSDRETGSTETGIVNLGGVDHFYQWIRSPGSGTEKPITHKPVMVFVHGWGGSARYWESTARAICQDFDCLLYDLRGFARSVLPNTGVESLGSYELGDYAQDLGLLLDHFGLERVYLNGHSLGASIAALFAGQFPERVERLILTCNGIFEYNALSFKAFHLIGGYVVKFRFPWFLSVPLAGRLFMARFLHRPLPDAMSREFLEDYLMADEAAAVGTIYTAVSEQAALEMPQIFANLAIPTLLVSGEKDIIIPAQLGRNAAALNGRIEYLEIPQTAHFPMLEDAGAYLTGVRAFLQSGI</sequence>
<keyword evidence="4" id="KW-1185">Reference proteome</keyword>
<dbReference type="Gene3D" id="3.40.50.1820">
    <property type="entry name" value="alpha/beta hydrolase"/>
    <property type="match status" value="1"/>
</dbReference>
<reference evidence="3 4" key="1">
    <citation type="submission" date="2021-08" db="EMBL/GenBank/DDBJ databases">
        <title>Draft genome sequence of Spirulina subsalsa with high tolerance to salinity and hype-accumulation of phycocyanin.</title>
        <authorList>
            <person name="Pei H."/>
            <person name="Jiang L."/>
        </authorList>
    </citation>
    <scope>NUCLEOTIDE SEQUENCE [LARGE SCALE GENOMIC DNA]</scope>
    <source>
        <strain evidence="3 4">FACHB-351</strain>
    </source>
</reference>
<dbReference type="PANTHER" id="PTHR43798:SF31">
    <property type="entry name" value="AB HYDROLASE SUPERFAMILY PROTEIN YCLE"/>
    <property type="match status" value="1"/>
</dbReference>
<gene>
    <name evidence="3" type="ORF">K4A83_06870</name>
</gene>
<evidence type="ECO:0000259" key="2">
    <source>
        <dbReference type="Pfam" id="PF00561"/>
    </source>
</evidence>
<dbReference type="Pfam" id="PF00561">
    <property type="entry name" value="Abhydrolase_1"/>
    <property type="match status" value="1"/>
</dbReference>
<dbReference type="InterPro" id="IPR050266">
    <property type="entry name" value="AB_hydrolase_sf"/>
</dbReference>
<protein>
    <submittedName>
        <fullName evidence="3">Alpha/beta hydrolase</fullName>
    </submittedName>
</protein>